<dbReference type="RefSeq" id="WP_117953189.1">
    <property type="nucleotide sequence ID" value="NZ_QRAN01000004.1"/>
</dbReference>
<comment type="subunit">
    <text evidence="3 9">Tetramer of two alpha and two beta chains.</text>
</comment>
<dbReference type="Gene3D" id="3.20.20.70">
    <property type="entry name" value="Aldolase class I"/>
    <property type="match status" value="1"/>
</dbReference>
<accession>A0A3L7E374</accession>
<evidence type="ECO:0000256" key="5">
    <source>
        <dbReference type="ARBA" id="ARBA00022822"/>
    </source>
</evidence>
<comment type="catalytic activity">
    <reaction evidence="8 9">
        <text>(1S,2R)-1-C-(indol-3-yl)glycerol 3-phosphate + L-serine = D-glyceraldehyde 3-phosphate + L-tryptophan + H2O</text>
        <dbReference type="Rhea" id="RHEA:10532"/>
        <dbReference type="ChEBI" id="CHEBI:15377"/>
        <dbReference type="ChEBI" id="CHEBI:33384"/>
        <dbReference type="ChEBI" id="CHEBI:57912"/>
        <dbReference type="ChEBI" id="CHEBI:58866"/>
        <dbReference type="ChEBI" id="CHEBI:59776"/>
        <dbReference type="EC" id="4.2.1.20"/>
    </reaction>
</comment>
<comment type="similarity">
    <text evidence="9 10">Belongs to the TrpA family.</text>
</comment>
<dbReference type="Pfam" id="PF00290">
    <property type="entry name" value="Trp_syntA"/>
    <property type="match status" value="1"/>
</dbReference>
<dbReference type="InterPro" id="IPR018204">
    <property type="entry name" value="Trp_synthase_alpha_AS"/>
</dbReference>
<organism evidence="11 12">
    <name type="scientific">Seongchinamella sediminis</name>
    <dbReference type="NCBI Taxonomy" id="2283635"/>
    <lineage>
        <taxon>Bacteria</taxon>
        <taxon>Pseudomonadati</taxon>
        <taxon>Pseudomonadota</taxon>
        <taxon>Gammaproteobacteria</taxon>
        <taxon>Cellvibrionales</taxon>
        <taxon>Halieaceae</taxon>
        <taxon>Seongchinamella</taxon>
    </lineage>
</organism>
<dbReference type="PANTHER" id="PTHR43406">
    <property type="entry name" value="TRYPTOPHAN SYNTHASE, ALPHA CHAIN"/>
    <property type="match status" value="1"/>
</dbReference>
<dbReference type="CDD" id="cd04724">
    <property type="entry name" value="Tryptophan_synthase_alpha"/>
    <property type="match status" value="1"/>
</dbReference>
<evidence type="ECO:0000256" key="1">
    <source>
        <dbReference type="ARBA" id="ARBA00003365"/>
    </source>
</evidence>
<evidence type="ECO:0000313" key="12">
    <source>
        <dbReference type="Proteomes" id="UP000265509"/>
    </source>
</evidence>
<dbReference type="UniPathway" id="UPA00035">
    <property type="reaction ID" value="UER00044"/>
</dbReference>
<dbReference type="PROSITE" id="PS00167">
    <property type="entry name" value="TRP_SYNTHASE_ALPHA"/>
    <property type="match status" value="1"/>
</dbReference>
<dbReference type="HAMAP" id="MF_00131">
    <property type="entry name" value="Trp_synth_alpha"/>
    <property type="match status" value="1"/>
</dbReference>
<evidence type="ECO:0000256" key="8">
    <source>
        <dbReference type="ARBA" id="ARBA00049047"/>
    </source>
</evidence>
<comment type="caution">
    <text evidence="11">The sequence shown here is derived from an EMBL/GenBank/DDBJ whole genome shotgun (WGS) entry which is preliminary data.</text>
</comment>
<dbReference type="GO" id="GO:0004834">
    <property type="term" value="F:tryptophan synthase activity"/>
    <property type="evidence" value="ECO:0007669"/>
    <property type="project" value="UniProtKB-UniRule"/>
</dbReference>
<evidence type="ECO:0000256" key="6">
    <source>
        <dbReference type="ARBA" id="ARBA00023141"/>
    </source>
</evidence>
<evidence type="ECO:0000256" key="7">
    <source>
        <dbReference type="ARBA" id="ARBA00023239"/>
    </source>
</evidence>
<evidence type="ECO:0000256" key="10">
    <source>
        <dbReference type="RuleBase" id="RU003662"/>
    </source>
</evidence>
<proteinExistence type="inferred from homology"/>
<dbReference type="PANTHER" id="PTHR43406:SF1">
    <property type="entry name" value="TRYPTOPHAN SYNTHASE ALPHA CHAIN, CHLOROPLASTIC"/>
    <property type="match status" value="1"/>
</dbReference>
<keyword evidence="6 9" id="KW-0057">Aromatic amino acid biosynthesis</keyword>
<evidence type="ECO:0000256" key="4">
    <source>
        <dbReference type="ARBA" id="ARBA00022605"/>
    </source>
</evidence>
<name>A0A3L7E374_9GAMM</name>
<evidence type="ECO:0000256" key="3">
    <source>
        <dbReference type="ARBA" id="ARBA00011270"/>
    </source>
</evidence>
<feature type="active site" description="Proton acceptor" evidence="9">
    <location>
        <position position="49"/>
    </location>
</feature>
<protein>
    <recommendedName>
        <fullName evidence="9">Tryptophan synthase alpha chain</fullName>
        <ecNumber evidence="9">4.2.1.20</ecNumber>
    </recommendedName>
</protein>
<keyword evidence="12" id="KW-1185">Reference proteome</keyword>
<dbReference type="EMBL" id="QRAN01000004">
    <property type="protein sequence ID" value="RLQ22883.1"/>
    <property type="molecule type" value="Genomic_DNA"/>
</dbReference>
<dbReference type="InterPro" id="IPR002028">
    <property type="entry name" value="Trp_synthase_suA"/>
</dbReference>
<dbReference type="AlphaFoldDB" id="A0A3L7E374"/>
<evidence type="ECO:0000256" key="9">
    <source>
        <dbReference type="HAMAP-Rule" id="MF_00131"/>
    </source>
</evidence>
<dbReference type="GO" id="GO:0005829">
    <property type="term" value="C:cytosol"/>
    <property type="evidence" value="ECO:0007669"/>
    <property type="project" value="TreeGrafter"/>
</dbReference>
<sequence>MSRIAGRFQQLASEGRKALIPYIVVGDPAPEVTVPLMHALVENGADIIELGVPFSDPMSEGPVIQLAHERALAHKISLRDALDVVRSFREQDSTTPVLLMGYANPVEHMGYARFADAAAAAGVDALLTVDIPPEEVSQVNAELHRVGMDNIFLVAPTTPDERISRIVSQASGFVYYVSLKGVTGAGHLDIDDVASHLARIRRETGLPLAVGFGIKDAESAAAVAGVADGVVVGSALINAMARQLEAGGDLQQAQSAAVELLAQIRRGVDSAAS</sequence>
<comment type="pathway">
    <text evidence="2 9">Amino-acid biosynthesis; L-tryptophan biosynthesis; L-tryptophan from chorismate: step 5/5.</text>
</comment>
<keyword evidence="4 9" id="KW-0028">Amino-acid biosynthesis</keyword>
<gene>
    <name evidence="9" type="primary">trpA</name>
    <name evidence="11" type="ORF">DWB85_05410</name>
</gene>
<dbReference type="EC" id="4.2.1.20" evidence="9"/>
<dbReference type="NCBIfam" id="TIGR00262">
    <property type="entry name" value="trpA"/>
    <property type="match status" value="1"/>
</dbReference>
<reference evidence="11 12" key="1">
    <citation type="submission" date="2018-07" db="EMBL/GenBank/DDBJ databases">
        <title>Halioglobus sp. genome submission.</title>
        <authorList>
            <person name="Ye M.-Q."/>
            <person name="Du Z.-J."/>
        </authorList>
    </citation>
    <scope>NUCLEOTIDE SEQUENCE [LARGE SCALE GENOMIC DNA]</scope>
    <source>
        <strain evidence="11 12">U0301</strain>
    </source>
</reference>
<evidence type="ECO:0000256" key="2">
    <source>
        <dbReference type="ARBA" id="ARBA00004733"/>
    </source>
</evidence>
<dbReference type="SUPFAM" id="SSF51366">
    <property type="entry name" value="Ribulose-phoshate binding barrel"/>
    <property type="match status" value="1"/>
</dbReference>
<dbReference type="Proteomes" id="UP000265509">
    <property type="component" value="Unassembled WGS sequence"/>
</dbReference>
<evidence type="ECO:0000313" key="11">
    <source>
        <dbReference type="EMBL" id="RLQ22883.1"/>
    </source>
</evidence>
<dbReference type="InterPro" id="IPR011060">
    <property type="entry name" value="RibuloseP-bd_barrel"/>
</dbReference>
<dbReference type="InterPro" id="IPR013785">
    <property type="entry name" value="Aldolase_TIM"/>
</dbReference>
<comment type="function">
    <text evidence="1 9">The alpha subunit is responsible for the aldol cleavage of indoleglycerol phosphate to indole and glyceraldehyde 3-phosphate.</text>
</comment>
<dbReference type="FunFam" id="3.20.20.70:FF:000037">
    <property type="entry name" value="Tryptophan synthase alpha chain"/>
    <property type="match status" value="1"/>
</dbReference>
<feature type="active site" description="Proton acceptor" evidence="9">
    <location>
        <position position="60"/>
    </location>
</feature>
<dbReference type="OrthoDB" id="9804578at2"/>
<keyword evidence="7 9" id="KW-0456">Lyase</keyword>
<keyword evidence="5 9" id="KW-0822">Tryptophan biosynthesis</keyword>